<proteinExistence type="predicted"/>
<reference evidence="1" key="1">
    <citation type="submission" date="2018-06" db="EMBL/GenBank/DDBJ databases">
        <authorList>
            <person name="Zhirakovskaya E."/>
        </authorList>
    </citation>
    <scope>NUCLEOTIDE SEQUENCE</scope>
</reference>
<dbReference type="AlphaFoldDB" id="A0A3B0UXG9"/>
<dbReference type="EMBL" id="UOEU01000029">
    <property type="protein sequence ID" value="VAW30157.1"/>
    <property type="molecule type" value="Genomic_DNA"/>
</dbReference>
<gene>
    <name evidence="1" type="ORF">MNBD_CHLOROFLEXI01-1047</name>
</gene>
<sequence>MLKESDNFTKQNLHVISSRFLARNPYKLR</sequence>
<feature type="non-terminal residue" evidence="1">
    <location>
        <position position="29"/>
    </location>
</feature>
<name>A0A3B0UXG9_9ZZZZ</name>
<accession>A0A3B0UXG9</accession>
<evidence type="ECO:0000313" key="1">
    <source>
        <dbReference type="EMBL" id="VAW30157.1"/>
    </source>
</evidence>
<protein>
    <submittedName>
        <fullName evidence="1">Uncharacterized protein</fullName>
    </submittedName>
</protein>
<organism evidence="1">
    <name type="scientific">hydrothermal vent metagenome</name>
    <dbReference type="NCBI Taxonomy" id="652676"/>
    <lineage>
        <taxon>unclassified sequences</taxon>
        <taxon>metagenomes</taxon>
        <taxon>ecological metagenomes</taxon>
    </lineage>
</organism>